<evidence type="ECO:0000313" key="3">
    <source>
        <dbReference type="Proteomes" id="UP000249746"/>
    </source>
</evidence>
<protein>
    <recommendedName>
        <fullName evidence="1">AMP-dependent synthetase/ligase domain-containing protein</fullName>
    </recommendedName>
</protein>
<dbReference type="GO" id="GO:0043041">
    <property type="term" value="P:amino acid activation for nonribosomal peptide biosynthetic process"/>
    <property type="evidence" value="ECO:0007669"/>
    <property type="project" value="TreeGrafter"/>
</dbReference>
<feature type="domain" description="AMP-dependent synthetase/ligase" evidence="1">
    <location>
        <begin position="13"/>
        <end position="358"/>
    </location>
</feature>
<dbReference type="InterPro" id="IPR045851">
    <property type="entry name" value="AMP-bd_C_sf"/>
</dbReference>
<dbReference type="GO" id="GO:0031177">
    <property type="term" value="F:phosphopantetheine binding"/>
    <property type="evidence" value="ECO:0007669"/>
    <property type="project" value="TreeGrafter"/>
</dbReference>
<comment type="caution">
    <text evidence="2">The sequence shown here is derived from an EMBL/GenBank/DDBJ whole genome shotgun (WGS) entry which is preliminary data.</text>
</comment>
<dbReference type="Proteomes" id="UP000249746">
    <property type="component" value="Unassembled WGS sequence"/>
</dbReference>
<evidence type="ECO:0000259" key="1">
    <source>
        <dbReference type="Pfam" id="PF00501"/>
    </source>
</evidence>
<dbReference type="PROSITE" id="PS00455">
    <property type="entry name" value="AMP_BINDING"/>
    <property type="match status" value="1"/>
</dbReference>
<dbReference type="AlphaFoldDB" id="A0A2W6MVS4"/>
<dbReference type="PANTHER" id="PTHR45527">
    <property type="entry name" value="NONRIBOSOMAL PEPTIDE SYNTHETASE"/>
    <property type="match status" value="1"/>
</dbReference>
<evidence type="ECO:0000313" key="2">
    <source>
        <dbReference type="EMBL" id="PZT48517.1"/>
    </source>
</evidence>
<name>A0A2W6MVS4_9HELI</name>
<organism evidence="2 3">
    <name type="scientific">Helicobacter valdiviensis</name>
    <dbReference type="NCBI Taxonomy" id="1458358"/>
    <lineage>
        <taxon>Bacteria</taxon>
        <taxon>Pseudomonadati</taxon>
        <taxon>Campylobacterota</taxon>
        <taxon>Epsilonproteobacteria</taxon>
        <taxon>Campylobacterales</taxon>
        <taxon>Helicobacteraceae</taxon>
        <taxon>Helicobacter</taxon>
    </lineage>
</organism>
<keyword evidence="3" id="KW-1185">Reference proteome</keyword>
<dbReference type="InterPro" id="IPR042099">
    <property type="entry name" value="ANL_N_sf"/>
</dbReference>
<dbReference type="EMBL" id="NBIU01000006">
    <property type="protein sequence ID" value="PZT48517.1"/>
    <property type="molecule type" value="Genomic_DNA"/>
</dbReference>
<dbReference type="InterPro" id="IPR020845">
    <property type="entry name" value="AMP-binding_CS"/>
</dbReference>
<sequence>MNLKNALVKSLTLHRDKIALEIDDRAFSYYELDRDSSTLANSLLESDGERVLIFCSRSYLTYVSILACIKANLTFVPLNPKFNKERLKLMIQNSKANKIIVDETCKEMFLELQSELNLELEVFYSFVESKANNLHKAVQNEIAYILFTSGSTGIPKGVKVSRDNLYAYILKMQKLLQITPHDKISNFFDITFDVAMHDIFCTFLSGARLCVIPTNTLINPIKFIQQKELTIFYAVPSLIKFLSKLKALKEGILPTLRLSLFCAEALSADNAKIWAKCANKSEVYNLYGPTEATIIVMEYLCYKFGEPCNKELSEVGIPLGYPLENLEISLRDDNGKEVENEEMGEIWISGDQVALGYLDDEKKTNEKFIHINHKIYYKSGDIGIKKQIGDELLYCYCGRIDDQVKIQGYRIELLEVDLKLSKITNLPSIAIVAEENGINKLIGVIEADNIDTTEILKQCKDALPSFMIPTRFEKMHKFPLNANGKIDRNKIKEEILCKK</sequence>
<dbReference type="GO" id="GO:0005737">
    <property type="term" value="C:cytoplasm"/>
    <property type="evidence" value="ECO:0007669"/>
    <property type="project" value="TreeGrafter"/>
</dbReference>
<reference evidence="2 3" key="1">
    <citation type="submission" date="2017-03" db="EMBL/GenBank/DDBJ databases">
        <title>Genomic and clinical evidence uncovers the enterohepatic species Helicobacter valdiviensis as a potential human intestinal pathogen.</title>
        <authorList>
            <person name="Fresia P."/>
            <person name="Jara R."/>
            <person name="Sierra R."/>
            <person name="Ferres I."/>
            <person name="Greif G."/>
            <person name="Iraola G."/>
            <person name="Collado L."/>
        </authorList>
    </citation>
    <scope>NUCLEOTIDE SEQUENCE [LARGE SCALE GENOMIC DNA]</scope>
    <source>
        <strain evidence="2 3">WBE14</strain>
    </source>
</reference>
<dbReference type="SUPFAM" id="SSF56801">
    <property type="entry name" value="Acetyl-CoA synthetase-like"/>
    <property type="match status" value="1"/>
</dbReference>
<dbReference type="Gene3D" id="3.40.50.12780">
    <property type="entry name" value="N-terminal domain of ligase-like"/>
    <property type="match status" value="1"/>
</dbReference>
<dbReference type="OrthoDB" id="9765680at2"/>
<gene>
    <name evidence="2" type="ORF">B6S12_03325</name>
</gene>
<dbReference type="PANTHER" id="PTHR45527:SF1">
    <property type="entry name" value="FATTY ACID SYNTHASE"/>
    <property type="match status" value="1"/>
</dbReference>
<dbReference type="GO" id="GO:0044550">
    <property type="term" value="P:secondary metabolite biosynthetic process"/>
    <property type="evidence" value="ECO:0007669"/>
    <property type="project" value="TreeGrafter"/>
</dbReference>
<dbReference type="RefSeq" id="WP_111229400.1">
    <property type="nucleotide sequence ID" value="NZ_NBIU01000006.1"/>
</dbReference>
<dbReference type="InterPro" id="IPR000873">
    <property type="entry name" value="AMP-dep_synth/lig_dom"/>
</dbReference>
<dbReference type="Gene3D" id="3.30.300.30">
    <property type="match status" value="1"/>
</dbReference>
<proteinExistence type="predicted"/>
<dbReference type="Pfam" id="PF00501">
    <property type="entry name" value="AMP-binding"/>
    <property type="match status" value="1"/>
</dbReference>
<accession>A0A2W6MVS4</accession>